<organism evidence="8 9">
    <name type="scientific">Ceutorhynchus assimilis</name>
    <name type="common">cabbage seed weevil</name>
    <dbReference type="NCBI Taxonomy" id="467358"/>
    <lineage>
        <taxon>Eukaryota</taxon>
        <taxon>Metazoa</taxon>
        <taxon>Ecdysozoa</taxon>
        <taxon>Arthropoda</taxon>
        <taxon>Hexapoda</taxon>
        <taxon>Insecta</taxon>
        <taxon>Pterygota</taxon>
        <taxon>Neoptera</taxon>
        <taxon>Endopterygota</taxon>
        <taxon>Coleoptera</taxon>
        <taxon>Polyphaga</taxon>
        <taxon>Cucujiformia</taxon>
        <taxon>Curculionidae</taxon>
        <taxon>Ceutorhynchinae</taxon>
        <taxon>Ceutorhynchus</taxon>
    </lineage>
</organism>
<protein>
    <recommendedName>
        <fullName evidence="7">PHD-type domain-containing protein</fullName>
    </recommendedName>
</protein>
<evidence type="ECO:0000256" key="3">
    <source>
        <dbReference type="ARBA" id="ARBA00022833"/>
    </source>
</evidence>
<dbReference type="InterPro" id="IPR013083">
    <property type="entry name" value="Znf_RING/FYVE/PHD"/>
</dbReference>
<dbReference type="Pfam" id="PF25298">
    <property type="entry name" value="Baculo_FP_2nd"/>
    <property type="match status" value="1"/>
</dbReference>
<keyword evidence="5" id="KW-0175">Coiled coil</keyword>
<dbReference type="InterPro" id="IPR057251">
    <property type="entry name" value="FP_C"/>
</dbReference>
<evidence type="ECO:0000256" key="6">
    <source>
        <dbReference type="SAM" id="MobiDB-lite"/>
    </source>
</evidence>
<dbReference type="OrthoDB" id="6715063at2759"/>
<dbReference type="InterPro" id="IPR011011">
    <property type="entry name" value="Znf_FYVE_PHD"/>
</dbReference>
<evidence type="ECO:0000256" key="1">
    <source>
        <dbReference type="ARBA" id="ARBA00022723"/>
    </source>
</evidence>
<reference evidence="8" key="1">
    <citation type="submission" date="2022-01" db="EMBL/GenBank/DDBJ databases">
        <authorList>
            <person name="King R."/>
        </authorList>
    </citation>
    <scope>NUCLEOTIDE SEQUENCE</scope>
</reference>
<feature type="compositionally biased region" description="Low complexity" evidence="6">
    <location>
        <begin position="78"/>
        <end position="93"/>
    </location>
</feature>
<sequence>MAPTRSCKICEKTVGKSTFRIQCCGPCKDWMHLSCSGLKKEDLDAVKAEKIKFFCKGCKSEVNRRLSMRVSQGKLYKQSQDSVTSSSESSTDESQGRLATQPGGTKRKSIRDSKNVTIRKKTSTSTDVNIPDLSQKFEKLEESMGFSNGILEELRKSFKNIISENKKIKNEQELLRKKVNHLQNEVEKIKGSLKTSHPQITENTKRNLIIMGLGLQCEGTQESVNVEKLLRLLNIEVQASEYTVKTLPSRIPHKPILLTLPSEYKKQDILLARRAKGKITSADIGLPGEEHNIYLNEDLPEEIRALHNSARELKKHGFKHVWLKNGLVFCRKSDTAKIVKLSTIEQIDDIKANLTMPKDNLDGDSGQD</sequence>
<evidence type="ECO:0000256" key="2">
    <source>
        <dbReference type="ARBA" id="ARBA00022771"/>
    </source>
</evidence>
<dbReference type="Proteomes" id="UP001152799">
    <property type="component" value="Chromosome 8"/>
</dbReference>
<keyword evidence="3" id="KW-0862">Zinc</keyword>
<name>A0A9N9MZL2_9CUCU</name>
<dbReference type="EMBL" id="OU892284">
    <property type="protein sequence ID" value="CAG9772317.1"/>
    <property type="molecule type" value="Genomic_DNA"/>
</dbReference>
<gene>
    <name evidence="8" type="ORF">CEUTPL_LOCUS12734</name>
</gene>
<dbReference type="CDD" id="cd15489">
    <property type="entry name" value="PHD_SF"/>
    <property type="match status" value="1"/>
</dbReference>
<dbReference type="Gene3D" id="3.30.40.10">
    <property type="entry name" value="Zinc/RING finger domain, C3HC4 (zinc finger)"/>
    <property type="match status" value="1"/>
</dbReference>
<dbReference type="PROSITE" id="PS50016">
    <property type="entry name" value="ZF_PHD_2"/>
    <property type="match status" value="1"/>
</dbReference>
<keyword evidence="1" id="KW-0479">Metal-binding</keyword>
<evidence type="ECO:0000313" key="8">
    <source>
        <dbReference type="EMBL" id="CAG9772317.1"/>
    </source>
</evidence>
<dbReference type="InterPro" id="IPR019787">
    <property type="entry name" value="Znf_PHD-finger"/>
</dbReference>
<dbReference type="AlphaFoldDB" id="A0A9N9MZL2"/>
<feature type="coiled-coil region" evidence="5">
    <location>
        <begin position="151"/>
        <end position="192"/>
    </location>
</feature>
<feature type="region of interest" description="Disordered" evidence="6">
    <location>
        <begin position="70"/>
        <end position="128"/>
    </location>
</feature>
<accession>A0A9N9MZL2</accession>
<evidence type="ECO:0000256" key="4">
    <source>
        <dbReference type="PROSITE-ProRule" id="PRU00146"/>
    </source>
</evidence>
<evidence type="ECO:0000313" key="9">
    <source>
        <dbReference type="Proteomes" id="UP001152799"/>
    </source>
</evidence>
<evidence type="ECO:0000259" key="7">
    <source>
        <dbReference type="PROSITE" id="PS50016"/>
    </source>
</evidence>
<proteinExistence type="predicted"/>
<feature type="domain" description="PHD-type" evidence="7">
    <location>
        <begin position="4"/>
        <end position="61"/>
    </location>
</feature>
<dbReference type="GO" id="GO:0008270">
    <property type="term" value="F:zinc ion binding"/>
    <property type="evidence" value="ECO:0007669"/>
    <property type="project" value="UniProtKB-KW"/>
</dbReference>
<keyword evidence="2 4" id="KW-0863">Zinc-finger</keyword>
<evidence type="ECO:0000256" key="5">
    <source>
        <dbReference type="SAM" id="Coils"/>
    </source>
</evidence>
<dbReference type="SUPFAM" id="SSF57903">
    <property type="entry name" value="FYVE/PHD zinc finger"/>
    <property type="match status" value="1"/>
</dbReference>
<keyword evidence="9" id="KW-1185">Reference proteome</keyword>